<keyword evidence="2" id="KW-1185">Reference proteome</keyword>
<evidence type="ECO:0000313" key="1">
    <source>
        <dbReference type="EMBL" id="KAI8421768.1"/>
    </source>
</evidence>
<proteinExistence type="predicted"/>
<gene>
    <name evidence="1" type="ORF">MSG28_009732</name>
</gene>
<name>A0ACC0JCD7_CHOFU</name>
<dbReference type="Proteomes" id="UP001064048">
    <property type="component" value="Chromosome 16"/>
</dbReference>
<dbReference type="EMBL" id="CM046116">
    <property type="protein sequence ID" value="KAI8421768.1"/>
    <property type="molecule type" value="Genomic_DNA"/>
</dbReference>
<protein>
    <submittedName>
        <fullName evidence="1">Uncharacterized protein</fullName>
    </submittedName>
</protein>
<reference evidence="1 2" key="1">
    <citation type="journal article" date="2022" name="Genome Biol. Evol.">
        <title>The Spruce Budworm Genome: Reconstructing the Evolutionary History of Antifreeze Proteins.</title>
        <authorList>
            <person name="Beliveau C."/>
            <person name="Gagne P."/>
            <person name="Picq S."/>
            <person name="Vernygora O."/>
            <person name="Keeling C.I."/>
            <person name="Pinkney K."/>
            <person name="Doucet D."/>
            <person name="Wen F."/>
            <person name="Johnston J.S."/>
            <person name="Maaroufi H."/>
            <person name="Boyle B."/>
            <person name="Laroche J."/>
            <person name="Dewar K."/>
            <person name="Juretic N."/>
            <person name="Blackburn G."/>
            <person name="Nisole A."/>
            <person name="Brunet B."/>
            <person name="Brandao M."/>
            <person name="Lumley L."/>
            <person name="Duan J."/>
            <person name="Quan G."/>
            <person name="Lucarotti C.J."/>
            <person name="Roe A.D."/>
            <person name="Sperling F.A.H."/>
            <person name="Levesque R.C."/>
            <person name="Cusson M."/>
        </authorList>
    </citation>
    <scope>NUCLEOTIDE SEQUENCE [LARGE SCALE GENOMIC DNA]</scope>
    <source>
        <strain evidence="1">Glfc:IPQL:Cfum</strain>
    </source>
</reference>
<organism evidence="1 2">
    <name type="scientific">Choristoneura fumiferana</name>
    <name type="common">Spruce budworm moth</name>
    <name type="synonym">Archips fumiferana</name>
    <dbReference type="NCBI Taxonomy" id="7141"/>
    <lineage>
        <taxon>Eukaryota</taxon>
        <taxon>Metazoa</taxon>
        <taxon>Ecdysozoa</taxon>
        <taxon>Arthropoda</taxon>
        <taxon>Hexapoda</taxon>
        <taxon>Insecta</taxon>
        <taxon>Pterygota</taxon>
        <taxon>Neoptera</taxon>
        <taxon>Endopterygota</taxon>
        <taxon>Lepidoptera</taxon>
        <taxon>Glossata</taxon>
        <taxon>Ditrysia</taxon>
        <taxon>Tortricoidea</taxon>
        <taxon>Tortricidae</taxon>
        <taxon>Tortricinae</taxon>
        <taxon>Choristoneura</taxon>
    </lineage>
</organism>
<accession>A0ACC0JCD7</accession>
<sequence>MQKIGICRYLLWVEGKKMNGKLRRKIIRRRCPASIPRQKKQLSAKETKTRFLEIFEVVEFDHVPCTSSSGLEGTCLHESDCQGIGGATMGTCADGYGACCVIQYSCDDTSAAAAGWFTNPGFPEPSSERLSCAVSISKQSEDVKQIRLDFLNFEVTQLQAADDLAAPTGCLQYFKGSHGYLQSFNYRDVSDTSIAKAPSYLMVYR</sequence>
<comment type="caution">
    <text evidence="1">The sequence shown here is derived from an EMBL/GenBank/DDBJ whole genome shotgun (WGS) entry which is preliminary data.</text>
</comment>
<evidence type="ECO:0000313" key="2">
    <source>
        <dbReference type="Proteomes" id="UP001064048"/>
    </source>
</evidence>